<keyword evidence="1" id="KW-0862">Zinc</keyword>
<reference evidence="4 5" key="1">
    <citation type="journal article" date="2020" name="ISME J.">
        <title>Uncovering the hidden diversity of litter-decomposition mechanisms in mushroom-forming fungi.</title>
        <authorList>
            <person name="Floudas D."/>
            <person name="Bentzer J."/>
            <person name="Ahren D."/>
            <person name="Johansson T."/>
            <person name="Persson P."/>
            <person name="Tunlid A."/>
        </authorList>
    </citation>
    <scope>NUCLEOTIDE SEQUENCE [LARGE SCALE GENOMIC DNA]</scope>
    <source>
        <strain evidence="4 5">CBS 101986</strain>
    </source>
</reference>
<feature type="compositionally biased region" description="Low complexity" evidence="2">
    <location>
        <begin position="1"/>
        <end position="12"/>
    </location>
</feature>
<dbReference type="PANTHER" id="PTHR12109">
    <property type="entry name" value="RING FINGER PROTEIN 141-RELATED"/>
    <property type="match status" value="1"/>
</dbReference>
<evidence type="ECO:0000259" key="3">
    <source>
        <dbReference type="PROSITE" id="PS50089"/>
    </source>
</evidence>
<dbReference type="InterPro" id="IPR001841">
    <property type="entry name" value="Znf_RING"/>
</dbReference>
<feature type="compositionally biased region" description="Low complexity" evidence="2">
    <location>
        <begin position="79"/>
        <end position="94"/>
    </location>
</feature>
<dbReference type="InterPro" id="IPR047126">
    <property type="entry name" value="RNF141-like"/>
</dbReference>
<dbReference type="AlphaFoldDB" id="A0A8H5BKW1"/>
<comment type="caution">
    <text evidence="4">The sequence shown here is derived from an EMBL/GenBank/DDBJ whole genome shotgun (WGS) entry which is preliminary data.</text>
</comment>
<dbReference type="PANTHER" id="PTHR12109:SF3">
    <property type="entry name" value="RING FINGER PROTEIN 141"/>
    <property type="match status" value="1"/>
</dbReference>
<name>A0A8H5BKW1_9AGAR</name>
<dbReference type="GO" id="GO:0051865">
    <property type="term" value="P:protein autoubiquitination"/>
    <property type="evidence" value="ECO:0007669"/>
    <property type="project" value="TreeGrafter"/>
</dbReference>
<dbReference type="GO" id="GO:0004842">
    <property type="term" value="F:ubiquitin-protein transferase activity"/>
    <property type="evidence" value="ECO:0007669"/>
    <property type="project" value="TreeGrafter"/>
</dbReference>
<feature type="compositionally biased region" description="Acidic residues" evidence="2">
    <location>
        <begin position="552"/>
        <end position="566"/>
    </location>
</feature>
<dbReference type="GO" id="GO:0008270">
    <property type="term" value="F:zinc ion binding"/>
    <property type="evidence" value="ECO:0007669"/>
    <property type="project" value="UniProtKB-KW"/>
</dbReference>
<evidence type="ECO:0000256" key="2">
    <source>
        <dbReference type="SAM" id="MobiDB-lite"/>
    </source>
</evidence>
<organism evidence="4 5">
    <name type="scientific">Psilocybe cf. subviscida</name>
    <dbReference type="NCBI Taxonomy" id="2480587"/>
    <lineage>
        <taxon>Eukaryota</taxon>
        <taxon>Fungi</taxon>
        <taxon>Dikarya</taxon>
        <taxon>Basidiomycota</taxon>
        <taxon>Agaricomycotina</taxon>
        <taxon>Agaricomycetes</taxon>
        <taxon>Agaricomycetidae</taxon>
        <taxon>Agaricales</taxon>
        <taxon>Agaricineae</taxon>
        <taxon>Strophariaceae</taxon>
        <taxon>Psilocybe</taxon>
    </lineage>
</organism>
<dbReference type="Pfam" id="PF13923">
    <property type="entry name" value="zf-C3HC4_2"/>
    <property type="match status" value="1"/>
</dbReference>
<feature type="domain" description="RING-type" evidence="3">
    <location>
        <begin position="181"/>
        <end position="251"/>
    </location>
</feature>
<dbReference type="OrthoDB" id="6105938at2759"/>
<feature type="compositionally biased region" description="Acidic residues" evidence="2">
    <location>
        <begin position="586"/>
        <end position="604"/>
    </location>
</feature>
<feature type="region of interest" description="Disordered" evidence="2">
    <location>
        <begin position="1"/>
        <end position="143"/>
    </location>
</feature>
<feature type="compositionally biased region" description="Basic residues" evidence="2">
    <location>
        <begin position="48"/>
        <end position="66"/>
    </location>
</feature>
<gene>
    <name evidence="4" type="ORF">D9619_009783</name>
</gene>
<proteinExistence type="predicted"/>
<dbReference type="Proteomes" id="UP000567179">
    <property type="component" value="Unassembled WGS sequence"/>
</dbReference>
<dbReference type="InterPro" id="IPR013083">
    <property type="entry name" value="Znf_RING/FYVE/PHD"/>
</dbReference>
<dbReference type="Gene3D" id="3.30.40.10">
    <property type="entry name" value="Zinc/RING finger domain, C3HC4 (zinc finger)"/>
    <property type="match status" value="1"/>
</dbReference>
<keyword evidence="5" id="KW-1185">Reference proteome</keyword>
<dbReference type="SUPFAM" id="SSF57850">
    <property type="entry name" value="RING/U-box"/>
    <property type="match status" value="1"/>
</dbReference>
<feature type="compositionally biased region" description="Acidic residues" evidence="2">
    <location>
        <begin position="487"/>
        <end position="498"/>
    </location>
</feature>
<dbReference type="PROSITE" id="PS50089">
    <property type="entry name" value="ZF_RING_2"/>
    <property type="match status" value="1"/>
</dbReference>
<feature type="region of interest" description="Disordered" evidence="2">
    <location>
        <begin position="487"/>
        <end position="511"/>
    </location>
</feature>
<evidence type="ECO:0000313" key="5">
    <source>
        <dbReference type="Proteomes" id="UP000567179"/>
    </source>
</evidence>
<sequence>MPSSTTSGPSTTVENEILNTRKRMGSELSDDARKAKKVKVETSLSSKLKAKEKDKRKKKRKRKTRRSSVVIVEAERSASKPQSTTTQPTSAPQALSSATVPADAEPEEKVVSSVDKGKGKATSPEPGSSRVASPSIQPEASTSTAHYASEIARLKEQVASQAELIQRHETHLNASQQSLTCQICLDLLYKPYALAPCGHITCYECLVRWFTAPANITENHLQGQPIEQILSGTLARNGAYLRRKKNCPVCRANVVERPAELWDIKSMVQALVRSKLVEIPVTAEEPVLPPPTAPAEAVPIPAAGPSNVNVNNDPWRGIFPVRPARAGGALDDFGFDFFLPQHMGVHDAEDGGIYRCIDCHNEILDGECTGCGREYAGHLGGGDTDHSDDEDDGWFGNARIRALLEEHDEDDDDLDDDDDDPDHLAFVPPHFWGGGHPIFHLPDGDDLSDEEDDEEGRIFEVATEVATDVDEDGEEDGSDHRIYEVEDDEDGYEDDEDSQYGGSFIDDDEPVEIIANDRNRGSDDSDGNVEFVELLDIPLRGNVRRPIVVTSDNEEGDTELEEDDEVAPSRAPRFWSTAAGHANGEVTDEDDVDDEDEDKEEDEDAPRHWLGVRRTRRRLVAVDGTDEEDEEE</sequence>
<protein>
    <recommendedName>
        <fullName evidence="3">RING-type domain-containing protein</fullName>
    </recommendedName>
</protein>
<keyword evidence="1" id="KW-0479">Metal-binding</keyword>
<dbReference type="EMBL" id="JAACJJ010000015">
    <property type="protein sequence ID" value="KAF5324999.1"/>
    <property type="molecule type" value="Genomic_DNA"/>
</dbReference>
<feature type="compositionally biased region" description="Acidic residues" evidence="2">
    <location>
        <begin position="444"/>
        <end position="455"/>
    </location>
</feature>
<evidence type="ECO:0000256" key="1">
    <source>
        <dbReference type="PROSITE-ProRule" id="PRU00175"/>
    </source>
</evidence>
<feature type="region of interest" description="Disordered" evidence="2">
    <location>
        <begin position="548"/>
        <end position="609"/>
    </location>
</feature>
<accession>A0A8H5BKW1</accession>
<dbReference type="SMART" id="SM00184">
    <property type="entry name" value="RING"/>
    <property type="match status" value="1"/>
</dbReference>
<evidence type="ECO:0000313" key="4">
    <source>
        <dbReference type="EMBL" id="KAF5324999.1"/>
    </source>
</evidence>
<feature type="region of interest" description="Disordered" evidence="2">
    <location>
        <begin position="435"/>
        <end position="455"/>
    </location>
</feature>
<keyword evidence="1" id="KW-0863">Zinc-finger</keyword>
<feature type="compositionally biased region" description="Basic and acidic residues" evidence="2">
    <location>
        <begin position="107"/>
        <end position="118"/>
    </location>
</feature>
<feature type="compositionally biased region" description="Polar residues" evidence="2">
    <location>
        <begin position="130"/>
        <end position="143"/>
    </location>
</feature>